<evidence type="ECO:0000256" key="7">
    <source>
        <dbReference type="SAM" id="Coils"/>
    </source>
</evidence>
<dbReference type="InterPro" id="IPR013758">
    <property type="entry name" value="Topo_IIA_A/C_ab"/>
</dbReference>
<dbReference type="EMBL" id="CP123443">
    <property type="protein sequence ID" value="WGK69167.1"/>
    <property type="molecule type" value="Genomic_DNA"/>
</dbReference>
<name>A0ABY8MGN7_9SPIO</name>
<evidence type="ECO:0000256" key="2">
    <source>
        <dbReference type="ARBA" id="ARBA00008263"/>
    </source>
</evidence>
<dbReference type="InterPro" id="IPR050220">
    <property type="entry name" value="Type_II_DNA_Topoisomerases"/>
</dbReference>
<dbReference type="EC" id="5.6.2.2" evidence="9"/>
<keyword evidence="5 6" id="KW-0413">Isomerase</keyword>
<sequence>MAYIEELFSDHFIRYASYVIRDRAIPSLDDGLKPVQRRILQSLWDMDDGKFHKVANVVGHCMQYHPHGDASIYGALVNLSNKELFIEKQGNFGNIYTGDPASAARYIECRLSKLAHRTLFDPEVTQFLPSYDGRRNEPIAFPAKLPFLLILGAEGIAVGMSTRILPHNFVEVIDAMCAELHGKEFEILPDFLTGGLLDTSQYNRGNGKVLSRARLECGSGRITIRELPYGVTTESLIGSLETAVKKSRIQVQTIQNFTAEEVEIVLELPRGSNAEEQVEALYAFSDCEVSISCNLLTIDEKRPIEMDTNAVVRYSCRHLKKILQAELELEIEKLKQQLFSRNLERIFIEERLYKRIEELTKLREIEESILAGLEPYCQKGGELGGEEGRTVTKDELSALLGIPIRRISLYDIGRVQKELRDLEKRLRQAEKHLKSLTVYALSYLAELREEFGSFYPRKTELGSFAKIDVRQAARRDQNLRYDSKEGFLGYGLKEGVELFACSPYDRVLLLRSSGSYSVFDVPEKLFVGKDVRFCHLADKEELAKLEAAVFYLDEKSGYAYAKRIRFGGYILGKEYSIVPETANLKAKLECFACVSSERSQELLSLKKRLLRVDRGSKEETGLKERLEALEKLPTIVAQPSGNVGAFGLLYQIGKDQEAKRGRSKGKGKAENGGGSKAMEAVRAIRATELWHYRFSDLPEKTVKARGQLLGKRKVSSVKIVSERKLARLLASSSEKAVLALDFPPPVKEPRVIELNSLEPNSEERS</sequence>
<evidence type="ECO:0000256" key="1">
    <source>
        <dbReference type="ARBA" id="ARBA00000185"/>
    </source>
</evidence>
<comment type="similarity">
    <text evidence="2">Belongs to the type II topoisomerase GyrA/ParC subunit family.</text>
</comment>
<feature type="domain" description="Topo IIA-type catalytic" evidence="8">
    <location>
        <begin position="25"/>
        <end position="447"/>
    </location>
</feature>
<dbReference type="PANTHER" id="PTHR43493:SF5">
    <property type="entry name" value="DNA GYRASE SUBUNIT A, CHLOROPLASTIC_MITOCHONDRIAL"/>
    <property type="match status" value="1"/>
</dbReference>
<evidence type="ECO:0000313" key="9">
    <source>
        <dbReference type="EMBL" id="WGK69167.1"/>
    </source>
</evidence>
<reference evidence="9 10" key="1">
    <citation type="submission" date="2023-04" db="EMBL/GenBank/DDBJ databases">
        <title>Spirochaete genome identified in red abalone sample constitutes a novel genus.</title>
        <authorList>
            <person name="Sharma S.P."/>
            <person name="Purcell C.M."/>
            <person name="Hyde J.R."/>
            <person name="Severin A.J."/>
        </authorList>
    </citation>
    <scope>NUCLEOTIDE SEQUENCE [LARGE SCALE GENOMIC DNA]</scope>
    <source>
        <strain evidence="9 10">SP-2023</strain>
    </source>
</reference>
<evidence type="ECO:0000256" key="6">
    <source>
        <dbReference type="PROSITE-ProRule" id="PRU01384"/>
    </source>
</evidence>
<gene>
    <name evidence="9" type="ORF">P0082_11895</name>
</gene>
<dbReference type="RefSeq" id="WP_326927354.1">
    <property type="nucleotide sequence ID" value="NZ_CP123443.1"/>
</dbReference>
<keyword evidence="7" id="KW-0175">Coiled coil</keyword>
<feature type="coiled-coil region" evidence="7">
    <location>
        <begin position="412"/>
        <end position="439"/>
    </location>
</feature>
<feature type="active site" description="O-(5'-phospho-DNA)-tyrosine intermediate" evidence="6">
    <location>
        <position position="106"/>
    </location>
</feature>
<keyword evidence="4 6" id="KW-0238">DNA-binding</keyword>
<comment type="catalytic activity">
    <reaction evidence="1 6">
        <text>ATP-dependent breakage, passage and rejoining of double-stranded DNA.</text>
        <dbReference type="EC" id="5.6.2.2"/>
    </reaction>
</comment>
<dbReference type="SMART" id="SM00434">
    <property type="entry name" value="TOP4c"/>
    <property type="match status" value="1"/>
</dbReference>
<evidence type="ECO:0000256" key="4">
    <source>
        <dbReference type="ARBA" id="ARBA00023125"/>
    </source>
</evidence>
<evidence type="ECO:0000259" key="8">
    <source>
        <dbReference type="PROSITE" id="PS52040"/>
    </source>
</evidence>
<dbReference type="GO" id="GO:0003918">
    <property type="term" value="F:DNA topoisomerase type II (double strand cut, ATP-hydrolyzing) activity"/>
    <property type="evidence" value="ECO:0007669"/>
    <property type="project" value="UniProtKB-EC"/>
</dbReference>
<dbReference type="InterPro" id="IPR002205">
    <property type="entry name" value="Topo_IIA_dom_A"/>
</dbReference>
<dbReference type="Gene3D" id="3.90.199.10">
    <property type="entry name" value="Topoisomerase II, domain 5"/>
    <property type="match status" value="1"/>
</dbReference>
<evidence type="ECO:0000313" key="10">
    <source>
        <dbReference type="Proteomes" id="UP001228690"/>
    </source>
</evidence>
<dbReference type="NCBIfam" id="NF007209">
    <property type="entry name" value="PRK09631.1"/>
    <property type="match status" value="1"/>
</dbReference>
<keyword evidence="3 6" id="KW-0799">Topoisomerase</keyword>
<dbReference type="InterPro" id="IPR013757">
    <property type="entry name" value="Topo_IIA_A_a_sf"/>
</dbReference>
<dbReference type="SUPFAM" id="SSF56719">
    <property type="entry name" value="Type II DNA topoisomerase"/>
    <property type="match status" value="1"/>
</dbReference>
<dbReference type="Proteomes" id="UP001228690">
    <property type="component" value="Chromosome"/>
</dbReference>
<keyword evidence="10" id="KW-1185">Reference proteome</keyword>
<evidence type="ECO:0000256" key="3">
    <source>
        <dbReference type="ARBA" id="ARBA00023029"/>
    </source>
</evidence>
<dbReference type="Pfam" id="PF00521">
    <property type="entry name" value="DNA_topoisoIV"/>
    <property type="match status" value="1"/>
</dbReference>
<accession>A0ABY8MGN7</accession>
<dbReference type="PANTHER" id="PTHR43493">
    <property type="entry name" value="DNA GYRASE/TOPOISOMERASE SUBUNIT A"/>
    <property type="match status" value="1"/>
</dbReference>
<dbReference type="Gene3D" id="1.10.268.10">
    <property type="entry name" value="Topoisomerase, domain 3"/>
    <property type="match status" value="1"/>
</dbReference>
<dbReference type="Gene3D" id="3.30.1360.40">
    <property type="match status" value="1"/>
</dbReference>
<organism evidence="9 10">
    <name type="scientific">Candidatus Haliotispira prima</name>
    <dbReference type="NCBI Taxonomy" id="3034016"/>
    <lineage>
        <taxon>Bacteria</taxon>
        <taxon>Pseudomonadati</taxon>
        <taxon>Spirochaetota</taxon>
        <taxon>Spirochaetia</taxon>
        <taxon>Spirochaetales</taxon>
        <taxon>Spirochaetaceae</taxon>
        <taxon>Candidatus Haliotispira</taxon>
    </lineage>
</organism>
<protein>
    <submittedName>
        <fullName evidence="9">DNA topoisomerase IV subunit A</fullName>
        <ecNumber evidence="9">5.6.2.2</ecNumber>
    </submittedName>
</protein>
<dbReference type="InterPro" id="IPR013760">
    <property type="entry name" value="Topo_IIA-like_dom_sf"/>
</dbReference>
<evidence type="ECO:0000256" key="5">
    <source>
        <dbReference type="ARBA" id="ARBA00023235"/>
    </source>
</evidence>
<dbReference type="PROSITE" id="PS52040">
    <property type="entry name" value="TOPO_IIA"/>
    <property type="match status" value="1"/>
</dbReference>
<proteinExistence type="inferred from homology"/>